<dbReference type="SMART" id="SM00563">
    <property type="entry name" value="PlsC"/>
    <property type="match status" value="1"/>
</dbReference>
<feature type="compositionally biased region" description="Low complexity" evidence="3">
    <location>
        <begin position="299"/>
        <end position="314"/>
    </location>
</feature>
<feature type="domain" description="Phospholipid/glycerol acyltransferase" evidence="4">
    <location>
        <begin position="116"/>
        <end position="232"/>
    </location>
</feature>
<evidence type="ECO:0000313" key="5">
    <source>
        <dbReference type="EMBL" id="CAA9432318.1"/>
    </source>
</evidence>
<dbReference type="SUPFAM" id="SSF69593">
    <property type="entry name" value="Glycerol-3-phosphate (1)-acyltransferase"/>
    <property type="match status" value="1"/>
</dbReference>
<feature type="region of interest" description="Disordered" evidence="3">
    <location>
        <begin position="299"/>
        <end position="335"/>
    </location>
</feature>
<evidence type="ECO:0000256" key="1">
    <source>
        <dbReference type="ARBA" id="ARBA00022679"/>
    </source>
</evidence>
<evidence type="ECO:0000259" key="4">
    <source>
        <dbReference type="SMART" id="SM00563"/>
    </source>
</evidence>
<dbReference type="PANTHER" id="PTHR10434">
    <property type="entry name" value="1-ACYL-SN-GLYCEROL-3-PHOSPHATE ACYLTRANSFERASE"/>
    <property type="match status" value="1"/>
</dbReference>
<dbReference type="PANTHER" id="PTHR10434:SF11">
    <property type="entry name" value="1-ACYL-SN-GLYCEROL-3-PHOSPHATE ACYLTRANSFERASE"/>
    <property type="match status" value="1"/>
</dbReference>
<keyword evidence="1 5" id="KW-0808">Transferase</keyword>
<reference evidence="5" key="1">
    <citation type="submission" date="2020-02" db="EMBL/GenBank/DDBJ databases">
        <authorList>
            <person name="Meier V. D."/>
        </authorList>
    </citation>
    <scope>NUCLEOTIDE SEQUENCE</scope>
    <source>
        <strain evidence="5">AVDCRST_MAG35</strain>
    </source>
</reference>
<dbReference type="CDD" id="cd07989">
    <property type="entry name" value="LPLAT_AGPAT-like"/>
    <property type="match status" value="1"/>
</dbReference>
<protein>
    <submittedName>
        <fullName evidence="5">Acyl-CoA:1-acyl-sn-glycerol-3-phosphate acyltransferase</fullName>
        <ecNumber evidence="5">2.3.1.51</ecNumber>
    </submittedName>
</protein>
<evidence type="ECO:0000256" key="2">
    <source>
        <dbReference type="ARBA" id="ARBA00023315"/>
    </source>
</evidence>
<evidence type="ECO:0000256" key="3">
    <source>
        <dbReference type="SAM" id="MobiDB-lite"/>
    </source>
</evidence>
<organism evidence="5">
    <name type="scientific">uncultured Quadrisphaera sp</name>
    <dbReference type="NCBI Taxonomy" id="904978"/>
    <lineage>
        <taxon>Bacteria</taxon>
        <taxon>Bacillati</taxon>
        <taxon>Actinomycetota</taxon>
        <taxon>Actinomycetes</taxon>
        <taxon>Kineosporiales</taxon>
        <taxon>Kineosporiaceae</taxon>
        <taxon>Quadrisphaera</taxon>
        <taxon>environmental samples</taxon>
    </lineage>
</organism>
<dbReference type="AlphaFoldDB" id="A0A6J4Q545"/>
<dbReference type="EC" id="2.3.1.51" evidence="5"/>
<dbReference type="GO" id="GO:0006654">
    <property type="term" value="P:phosphatidic acid biosynthetic process"/>
    <property type="evidence" value="ECO:0007669"/>
    <property type="project" value="TreeGrafter"/>
</dbReference>
<proteinExistence type="predicted"/>
<dbReference type="GO" id="GO:0003841">
    <property type="term" value="F:1-acylglycerol-3-phosphate O-acyltransferase activity"/>
    <property type="evidence" value="ECO:0007669"/>
    <property type="project" value="UniProtKB-EC"/>
</dbReference>
<dbReference type="EMBL" id="CADCUY010000534">
    <property type="protein sequence ID" value="CAA9432318.1"/>
    <property type="molecule type" value="Genomic_DNA"/>
</dbReference>
<gene>
    <name evidence="5" type="ORF">AVDCRST_MAG35-2690</name>
</gene>
<accession>A0A6J4Q545</accession>
<sequence>MSVLRLRASRGSVAPTGARGVSLVRAAREARTDLRLVARGWRWGRRPLVPASAVSSTVVTPRPPFPTAWARTPAVSAVRDVIQAAGLVPLMRRELTTKVGGLDVLTRLRELGDGPVVFVANHASHLDTALVLTSLPHAWRRRTAVAAAADYFFDTWWRATGSALVFGTFPIERRSGTLSSTPQELLDDGWNIVIYPEGTRSPDGWTQRFRLGAAFLAVSSGVPVVPVAIRGSFAAMPRGRSWPLRGRPAVTVRFGEPLWPQDGEGVRELGPRIEAAVARLHDEDATDWYAAALRAATGTTPSTAAPAPPATARSAADDGPPTSTAVAAADEPLSTWRRVWERTESPDVRRPRRVWRV</sequence>
<dbReference type="GO" id="GO:0005886">
    <property type="term" value="C:plasma membrane"/>
    <property type="evidence" value="ECO:0007669"/>
    <property type="project" value="TreeGrafter"/>
</dbReference>
<name>A0A6J4Q545_9ACTN</name>
<dbReference type="Pfam" id="PF01553">
    <property type="entry name" value="Acyltransferase"/>
    <property type="match status" value="1"/>
</dbReference>
<keyword evidence="2 5" id="KW-0012">Acyltransferase</keyword>
<dbReference type="InterPro" id="IPR002123">
    <property type="entry name" value="Plipid/glycerol_acylTrfase"/>
</dbReference>